<evidence type="ECO:0000313" key="2">
    <source>
        <dbReference type="EMBL" id="OZC08889.1"/>
    </source>
</evidence>
<sequence>MNERITKILGLLTTKSFEHLYDSKWNLSLEEKAITPERFPGSTISDRNIIDLNESMGSLSVQSYSCFLCFWFLACSELAPWQNQAIMHDNKILTEHEAFQHATVGNFLGSSIEGSGSGFVRCVYTAKNTINATVTLLCDVNAGCCERGCCPQDLFWMAGVFILLVFVLFVFIVGACIVICCYWRTKREQRKEAYEYSIYGSQVSKLLRFIH</sequence>
<accession>A0A238BU61</accession>
<evidence type="ECO:0008006" key="4">
    <source>
        <dbReference type="Google" id="ProtNLM"/>
    </source>
</evidence>
<organism evidence="2 3">
    <name type="scientific">Onchocerca flexuosa</name>
    <dbReference type="NCBI Taxonomy" id="387005"/>
    <lineage>
        <taxon>Eukaryota</taxon>
        <taxon>Metazoa</taxon>
        <taxon>Ecdysozoa</taxon>
        <taxon>Nematoda</taxon>
        <taxon>Chromadorea</taxon>
        <taxon>Rhabditida</taxon>
        <taxon>Spirurina</taxon>
        <taxon>Spiruromorpha</taxon>
        <taxon>Filarioidea</taxon>
        <taxon>Onchocercidae</taxon>
        <taxon>Onchocerca</taxon>
    </lineage>
</organism>
<dbReference type="AlphaFoldDB" id="A0A238BU61"/>
<gene>
    <name evidence="2" type="ORF">X798_04121</name>
</gene>
<keyword evidence="1" id="KW-1133">Transmembrane helix</keyword>
<proteinExistence type="predicted"/>
<keyword evidence="1" id="KW-0812">Transmembrane</keyword>
<reference evidence="2 3" key="1">
    <citation type="submission" date="2015-12" db="EMBL/GenBank/DDBJ databases">
        <title>Draft genome of the nematode, Onchocerca flexuosa.</title>
        <authorList>
            <person name="Mitreva M."/>
        </authorList>
    </citation>
    <scope>NUCLEOTIDE SEQUENCE [LARGE SCALE GENOMIC DNA]</scope>
    <source>
        <strain evidence="2">Red Deer</strain>
    </source>
</reference>
<keyword evidence="1" id="KW-0472">Membrane</keyword>
<evidence type="ECO:0000256" key="1">
    <source>
        <dbReference type="SAM" id="Phobius"/>
    </source>
</evidence>
<evidence type="ECO:0000313" key="3">
    <source>
        <dbReference type="Proteomes" id="UP000242913"/>
    </source>
</evidence>
<protein>
    <recommendedName>
        <fullName evidence="4">CX domain-containing protein</fullName>
    </recommendedName>
</protein>
<keyword evidence="3" id="KW-1185">Reference proteome</keyword>
<dbReference type="Proteomes" id="UP000242913">
    <property type="component" value="Unassembled WGS sequence"/>
</dbReference>
<feature type="transmembrane region" description="Helical" evidence="1">
    <location>
        <begin position="154"/>
        <end position="183"/>
    </location>
</feature>
<name>A0A238BU61_9BILA</name>
<dbReference type="OrthoDB" id="5919351at2759"/>
<dbReference type="EMBL" id="KZ270001">
    <property type="protein sequence ID" value="OZC08889.1"/>
    <property type="molecule type" value="Genomic_DNA"/>
</dbReference>